<evidence type="ECO:0000313" key="3">
    <source>
        <dbReference type="Proteomes" id="UP000324629"/>
    </source>
</evidence>
<proteinExistence type="predicted"/>
<keyword evidence="3" id="KW-1185">Reference proteome</keyword>
<accession>A0A5J4N6X0</accession>
<dbReference type="Proteomes" id="UP000324629">
    <property type="component" value="Unassembled WGS sequence"/>
</dbReference>
<feature type="transmembrane region" description="Helical" evidence="1">
    <location>
        <begin position="93"/>
        <end position="117"/>
    </location>
</feature>
<comment type="caution">
    <text evidence="2">The sequence shown here is derived from an EMBL/GenBank/DDBJ whole genome shotgun (WGS) entry which is preliminary data.</text>
</comment>
<organism evidence="2 3">
    <name type="scientific">Paragonimus westermani</name>
    <dbReference type="NCBI Taxonomy" id="34504"/>
    <lineage>
        <taxon>Eukaryota</taxon>
        <taxon>Metazoa</taxon>
        <taxon>Spiralia</taxon>
        <taxon>Lophotrochozoa</taxon>
        <taxon>Platyhelminthes</taxon>
        <taxon>Trematoda</taxon>
        <taxon>Digenea</taxon>
        <taxon>Plagiorchiida</taxon>
        <taxon>Troglotremata</taxon>
        <taxon>Troglotrematidae</taxon>
        <taxon>Paragonimus</taxon>
    </lineage>
</organism>
<dbReference type="EMBL" id="QNGE01006747">
    <property type="protein sequence ID" value="KAA3671296.1"/>
    <property type="molecule type" value="Genomic_DNA"/>
</dbReference>
<keyword evidence="1" id="KW-0472">Membrane</keyword>
<gene>
    <name evidence="2" type="ORF">DEA37_0010344</name>
</gene>
<sequence>MATDLLFRDVSKHPTFNFRGVEFLVENFTIPCDCIERAMLNLFRMVIMPYMNGSYLITQFFIQPDLKLYTVSECVAQYAQHSLGEQLLRRPDLTYSLTGVLLIFGLERVAIILDIVAML</sequence>
<protein>
    <submittedName>
        <fullName evidence="2">Uncharacterized protein</fullName>
    </submittedName>
</protein>
<name>A0A5J4N6X0_9TREM</name>
<evidence type="ECO:0000256" key="1">
    <source>
        <dbReference type="SAM" id="Phobius"/>
    </source>
</evidence>
<keyword evidence="1" id="KW-0812">Transmembrane</keyword>
<dbReference type="AlphaFoldDB" id="A0A5J4N6X0"/>
<feature type="transmembrane region" description="Helical" evidence="1">
    <location>
        <begin position="42"/>
        <end position="62"/>
    </location>
</feature>
<evidence type="ECO:0000313" key="2">
    <source>
        <dbReference type="EMBL" id="KAA3671296.1"/>
    </source>
</evidence>
<keyword evidence="1" id="KW-1133">Transmembrane helix</keyword>
<reference evidence="2 3" key="1">
    <citation type="journal article" date="2019" name="Gigascience">
        <title>Whole-genome sequence of the oriental lung fluke Paragonimus westermani.</title>
        <authorList>
            <person name="Oey H."/>
            <person name="Zakrzewski M."/>
            <person name="Narain K."/>
            <person name="Devi K.R."/>
            <person name="Agatsuma T."/>
            <person name="Nawaratna S."/>
            <person name="Gobert G.N."/>
            <person name="Jones M.K."/>
            <person name="Ragan M.A."/>
            <person name="McManus D.P."/>
            <person name="Krause L."/>
        </authorList>
    </citation>
    <scope>NUCLEOTIDE SEQUENCE [LARGE SCALE GENOMIC DNA]</scope>
    <source>
        <strain evidence="2 3">IND2009</strain>
    </source>
</reference>